<sequence length="158" mass="17183">MVAQYRRSPSMVSTKLQVLDFAKAYFLRWGSSPSYGEIAGAVGIGRSRARDMVRTLTAEGEIRRAPGDRRRMSFPGLEQHVSEGDAILALRAAGWTVNPDGQVFERSTASTFPPLPRVPELEQTPVTDDGGQQNVGQQSSRGEGDARDHRTPPQTGTG</sequence>
<proteinExistence type="predicted"/>
<evidence type="ECO:0000313" key="3">
    <source>
        <dbReference type="Proteomes" id="UP001279660"/>
    </source>
</evidence>
<evidence type="ECO:0008006" key="4">
    <source>
        <dbReference type="Google" id="ProtNLM"/>
    </source>
</evidence>
<protein>
    <recommendedName>
        <fullName evidence="4">LexA repressor DNA-binding domain-containing protein</fullName>
    </recommendedName>
</protein>
<keyword evidence="3" id="KW-1185">Reference proteome</keyword>
<dbReference type="Gene3D" id="1.10.10.10">
    <property type="entry name" value="Winged helix-like DNA-binding domain superfamily/Winged helix DNA-binding domain"/>
    <property type="match status" value="1"/>
</dbReference>
<dbReference type="InterPro" id="IPR036390">
    <property type="entry name" value="WH_DNA-bd_sf"/>
</dbReference>
<dbReference type="SUPFAM" id="SSF46785">
    <property type="entry name" value="Winged helix' DNA-binding domain"/>
    <property type="match status" value="1"/>
</dbReference>
<feature type="region of interest" description="Disordered" evidence="1">
    <location>
        <begin position="105"/>
        <end position="158"/>
    </location>
</feature>
<dbReference type="Proteomes" id="UP001279660">
    <property type="component" value="Unassembled WGS sequence"/>
</dbReference>
<gene>
    <name evidence="2" type="ORF">SIL82_10435</name>
</gene>
<dbReference type="RefSeq" id="WP_245535522.1">
    <property type="nucleotide sequence ID" value="NZ_JAWXXV010000001.1"/>
</dbReference>
<evidence type="ECO:0000256" key="1">
    <source>
        <dbReference type="SAM" id="MobiDB-lite"/>
    </source>
</evidence>
<feature type="compositionally biased region" description="Basic and acidic residues" evidence="1">
    <location>
        <begin position="142"/>
        <end position="151"/>
    </location>
</feature>
<organism evidence="2 3">
    <name type="scientific">Sphingomonas echinoides</name>
    <dbReference type="NCBI Taxonomy" id="59803"/>
    <lineage>
        <taxon>Bacteria</taxon>
        <taxon>Pseudomonadati</taxon>
        <taxon>Pseudomonadota</taxon>
        <taxon>Alphaproteobacteria</taxon>
        <taxon>Sphingomonadales</taxon>
        <taxon>Sphingomonadaceae</taxon>
        <taxon>Sphingomonas</taxon>
    </lineage>
</organism>
<reference evidence="2 3" key="1">
    <citation type="submission" date="2023-11" db="EMBL/GenBank/DDBJ databases">
        <title>MicrobeMod: A computational toolkit for identifying prokaryotic methylation and restriction-modification with nanopore sequencing.</title>
        <authorList>
            <person name="Crits-Christoph A."/>
            <person name="Kang S.C."/>
            <person name="Lee H."/>
            <person name="Ostrov N."/>
        </authorList>
    </citation>
    <scope>NUCLEOTIDE SEQUENCE [LARGE SCALE GENOMIC DNA]</scope>
    <source>
        <strain evidence="2 3">ATCC 14820</strain>
    </source>
</reference>
<name>A0ABU4PKH2_9SPHN</name>
<dbReference type="InterPro" id="IPR036388">
    <property type="entry name" value="WH-like_DNA-bd_sf"/>
</dbReference>
<feature type="compositionally biased region" description="Polar residues" evidence="1">
    <location>
        <begin position="124"/>
        <end position="141"/>
    </location>
</feature>
<accession>A0ABU4PKH2</accession>
<evidence type="ECO:0000313" key="2">
    <source>
        <dbReference type="EMBL" id="MDX5984680.1"/>
    </source>
</evidence>
<dbReference type="EMBL" id="JAWXXV010000001">
    <property type="protein sequence ID" value="MDX5984680.1"/>
    <property type="molecule type" value="Genomic_DNA"/>
</dbReference>
<comment type="caution">
    <text evidence="2">The sequence shown here is derived from an EMBL/GenBank/DDBJ whole genome shotgun (WGS) entry which is preliminary data.</text>
</comment>